<dbReference type="EMBL" id="CACTIH010009031">
    <property type="protein sequence ID" value="CAA3019838.1"/>
    <property type="molecule type" value="Genomic_DNA"/>
</dbReference>
<keyword evidence="4 6" id="KW-0472">Membrane</keyword>
<evidence type="ECO:0000259" key="8">
    <source>
        <dbReference type="Pfam" id="PF13664"/>
    </source>
</evidence>
<evidence type="ECO:0000256" key="2">
    <source>
        <dbReference type="ARBA" id="ARBA00022692"/>
    </source>
</evidence>
<feature type="transmembrane region" description="Helical" evidence="6">
    <location>
        <begin position="336"/>
        <end position="358"/>
    </location>
</feature>
<protein>
    <recommendedName>
        <fullName evidence="8">TMEM205-like domain-containing protein</fullName>
    </recommendedName>
</protein>
<dbReference type="Pfam" id="PF13664">
    <property type="entry name" value="DUF4149"/>
    <property type="match status" value="1"/>
</dbReference>
<feature type="signal peptide" evidence="7">
    <location>
        <begin position="1"/>
        <end position="17"/>
    </location>
</feature>
<keyword evidence="2 6" id="KW-0812">Transmembrane</keyword>
<feature type="compositionally biased region" description="Polar residues" evidence="5">
    <location>
        <begin position="53"/>
        <end position="68"/>
    </location>
</feature>
<dbReference type="GO" id="GO:0016020">
    <property type="term" value="C:membrane"/>
    <property type="evidence" value="ECO:0007669"/>
    <property type="project" value="UniProtKB-SubCell"/>
</dbReference>
<dbReference type="PANTHER" id="PTHR47652">
    <property type="entry name" value="MITOCHONDRIAL IMPORT INNER MEMBRANE TRANSLOCASE SUBUNIT TIM44"/>
    <property type="match status" value="1"/>
</dbReference>
<dbReference type="Proteomes" id="UP000594638">
    <property type="component" value="Unassembled WGS sequence"/>
</dbReference>
<name>A0A8S0UNK7_OLEEU</name>
<evidence type="ECO:0000256" key="5">
    <source>
        <dbReference type="SAM" id="MobiDB-lite"/>
    </source>
</evidence>
<dbReference type="InterPro" id="IPR025423">
    <property type="entry name" value="TMEM205-like"/>
</dbReference>
<organism evidence="9 10">
    <name type="scientific">Olea europaea subsp. europaea</name>
    <dbReference type="NCBI Taxonomy" id="158383"/>
    <lineage>
        <taxon>Eukaryota</taxon>
        <taxon>Viridiplantae</taxon>
        <taxon>Streptophyta</taxon>
        <taxon>Embryophyta</taxon>
        <taxon>Tracheophyta</taxon>
        <taxon>Spermatophyta</taxon>
        <taxon>Magnoliopsida</taxon>
        <taxon>eudicotyledons</taxon>
        <taxon>Gunneridae</taxon>
        <taxon>Pentapetalae</taxon>
        <taxon>asterids</taxon>
        <taxon>lamiids</taxon>
        <taxon>Lamiales</taxon>
        <taxon>Oleaceae</taxon>
        <taxon>Oleeae</taxon>
        <taxon>Olea</taxon>
    </lineage>
</organism>
<feature type="region of interest" description="Disordered" evidence="5">
    <location>
        <begin position="163"/>
        <end position="183"/>
    </location>
</feature>
<dbReference type="OrthoDB" id="1641132at2759"/>
<evidence type="ECO:0000313" key="10">
    <source>
        <dbReference type="Proteomes" id="UP000594638"/>
    </source>
</evidence>
<proteinExistence type="predicted"/>
<feature type="transmembrane region" description="Helical" evidence="6">
    <location>
        <begin position="433"/>
        <end position="451"/>
    </location>
</feature>
<evidence type="ECO:0000256" key="3">
    <source>
        <dbReference type="ARBA" id="ARBA00022989"/>
    </source>
</evidence>
<gene>
    <name evidence="9" type="ORF">OLEA9_A032493</name>
</gene>
<keyword evidence="7" id="KW-0732">Signal</keyword>
<comment type="caution">
    <text evidence="9">The sequence shown here is derived from an EMBL/GenBank/DDBJ whole genome shotgun (WGS) entry which is preliminary data.</text>
</comment>
<reference evidence="9 10" key="1">
    <citation type="submission" date="2019-12" db="EMBL/GenBank/DDBJ databases">
        <authorList>
            <person name="Alioto T."/>
            <person name="Alioto T."/>
            <person name="Gomez Garrido J."/>
        </authorList>
    </citation>
    <scope>NUCLEOTIDE SEQUENCE [LARGE SCALE GENOMIC DNA]</scope>
</reference>
<feature type="transmembrane region" description="Helical" evidence="6">
    <location>
        <begin position="268"/>
        <end position="292"/>
    </location>
</feature>
<evidence type="ECO:0000256" key="4">
    <source>
        <dbReference type="ARBA" id="ARBA00023136"/>
    </source>
</evidence>
<comment type="subcellular location">
    <subcellularLocation>
        <location evidence="1">Membrane</location>
    </subcellularLocation>
</comment>
<dbReference type="Gramene" id="OE9A032493T1">
    <property type="protein sequence ID" value="OE9A032493C1"/>
    <property type="gene ID" value="OE9A032493"/>
</dbReference>
<evidence type="ECO:0000256" key="6">
    <source>
        <dbReference type="SAM" id="Phobius"/>
    </source>
</evidence>
<evidence type="ECO:0000256" key="1">
    <source>
        <dbReference type="ARBA" id="ARBA00004370"/>
    </source>
</evidence>
<feature type="compositionally biased region" description="Basic and acidic residues" evidence="5">
    <location>
        <begin position="372"/>
        <end position="384"/>
    </location>
</feature>
<evidence type="ECO:0000256" key="7">
    <source>
        <dbReference type="SAM" id="SignalP"/>
    </source>
</evidence>
<dbReference type="AlphaFoldDB" id="A0A8S0UNK7"/>
<feature type="region of interest" description="Disordered" evidence="5">
    <location>
        <begin position="372"/>
        <end position="400"/>
    </location>
</feature>
<accession>A0A8S0UNK7</accession>
<keyword evidence="10" id="KW-1185">Reference proteome</keyword>
<sequence length="457" mass="51271">MMNVLALCFVMTTLVTAGVFSPSPERMHKDDTTVEKEGRRVVVVEFDKDDGNTKVSISTQEQKGQKSSDGLMEGKKEKLEREDIHHSHMGTAKDLVCDAFGKCKHKIDSAIGRTKEAVDKVDEEAHLAKEREKVKERAHEVKGAAKRGGENVMETAKIIKGEAERKADEEAQEAKERVKDVGSEKVKEKAREVKEGAKRGGEIVMETAKIIKGEAERNVCRKFEATIEKAKEAKEMVEEKVKEEWKKGLKKFLFDVLGHSLWLKSMGILHLLGFATAYGMCVWVTFVSSYVLASALARQQLASVQSKIYPVYFKDMAYSVGLALVGYLMSSQMKGVVILQGFNLLAPLLMIMVNMRYLEPKATKVMFERMKKEKEEGRGKERFTTKPSSPVPGEKSALSPDPVHERLNEAALMRSQIIVLSEKLKRLNSYSSFLNVVTLMFLTCHLVHLGHQLNTVC</sequence>
<feature type="region of interest" description="Disordered" evidence="5">
    <location>
        <begin position="52"/>
        <end position="78"/>
    </location>
</feature>
<feature type="chain" id="PRO_5035838703" description="TMEM205-like domain-containing protein" evidence="7">
    <location>
        <begin position="18"/>
        <end position="457"/>
    </location>
</feature>
<feature type="domain" description="TMEM205-like" evidence="8">
    <location>
        <begin position="272"/>
        <end position="370"/>
    </location>
</feature>
<keyword evidence="3 6" id="KW-1133">Transmembrane helix</keyword>
<evidence type="ECO:0000313" key="9">
    <source>
        <dbReference type="EMBL" id="CAA3019838.1"/>
    </source>
</evidence>
<feature type="transmembrane region" description="Helical" evidence="6">
    <location>
        <begin position="312"/>
        <end position="330"/>
    </location>
</feature>
<dbReference type="PANTHER" id="PTHR47652:SF3">
    <property type="entry name" value="MITOCHONDRIAL IMPORT INNER MEMBRANE TRANSLOCASE SUBUNIT TIM44"/>
    <property type="match status" value="1"/>
</dbReference>